<evidence type="ECO:0000256" key="6">
    <source>
        <dbReference type="ARBA" id="ARBA00031720"/>
    </source>
</evidence>
<dbReference type="PANTHER" id="PTHR38007">
    <property type="entry name" value="CRISPR SYSTEM CMS PROTEIN CSM5"/>
    <property type="match status" value="1"/>
</dbReference>
<evidence type="ECO:0000256" key="5">
    <source>
        <dbReference type="ARBA" id="ARBA00023118"/>
    </source>
</evidence>
<evidence type="ECO:0000256" key="3">
    <source>
        <dbReference type="ARBA" id="ARBA00016113"/>
    </source>
</evidence>
<organism evidence="8 9">
    <name type="scientific">Marinitoga aeolica</name>
    <dbReference type="NCBI Taxonomy" id="2809031"/>
    <lineage>
        <taxon>Bacteria</taxon>
        <taxon>Thermotogati</taxon>
        <taxon>Thermotogota</taxon>
        <taxon>Thermotogae</taxon>
        <taxon>Petrotogales</taxon>
        <taxon>Petrotogaceae</taxon>
        <taxon>Marinitoga</taxon>
    </lineage>
</organism>
<keyword evidence="9" id="KW-1185">Reference proteome</keyword>
<comment type="function">
    <text evidence="1">This subunit might be involved in maturation of a crRNA intermediate to its mature form.</text>
</comment>
<dbReference type="InterPro" id="IPR010173">
    <property type="entry name" value="CRISPR-assoc_Csm5"/>
</dbReference>
<dbReference type="InterPro" id="IPR005537">
    <property type="entry name" value="RAMP_III_fam"/>
</dbReference>
<keyword evidence="4" id="KW-0694">RNA-binding</keyword>
<dbReference type="RefSeq" id="WP_280999493.1">
    <property type="nucleotide sequence ID" value="NZ_CP069362.1"/>
</dbReference>
<dbReference type="EMBL" id="CP069362">
    <property type="protein sequence ID" value="WGS65207.1"/>
    <property type="molecule type" value="Genomic_DNA"/>
</dbReference>
<gene>
    <name evidence="8" type="primary">csm5</name>
    <name evidence="8" type="ORF">JRV97_01220</name>
</gene>
<protein>
    <recommendedName>
        <fullName evidence="3">CRISPR system Cms protein Csm5</fullName>
    </recommendedName>
    <alternativeName>
        <fullName evidence="6">CRISPR type III A-associated protein Csm5</fullName>
    </alternativeName>
</protein>
<dbReference type="PANTHER" id="PTHR38007:SF1">
    <property type="entry name" value="CRISPR SYSTEM CMS PROTEIN CSM5"/>
    <property type="match status" value="1"/>
</dbReference>
<comment type="similarity">
    <text evidence="2">Belongs to the CRISPR-associated Csm5 family.</text>
</comment>
<evidence type="ECO:0000259" key="7">
    <source>
        <dbReference type="Pfam" id="PF03787"/>
    </source>
</evidence>
<dbReference type="NCBIfam" id="TIGR01899">
    <property type="entry name" value="cas_TM1807_csm5"/>
    <property type="match status" value="1"/>
</dbReference>
<dbReference type="Pfam" id="PF03787">
    <property type="entry name" value="RAMPs"/>
    <property type="match status" value="1"/>
</dbReference>
<keyword evidence="5" id="KW-0051">Antiviral defense</keyword>
<evidence type="ECO:0000313" key="9">
    <source>
        <dbReference type="Proteomes" id="UP001232493"/>
    </source>
</evidence>
<accession>A0ABY8PRG1</accession>
<reference evidence="8 9" key="1">
    <citation type="submission" date="2021-02" db="EMBL/GenBank/DDBJ databases">
        <title>Characterization of Marinitoga sp. nov. str. BP5-C20A.</title>
        <authorList>
            <person name="Erauso G."/>
            <person name="Postec A."/>
        </authorList>
    </citation>
    <scope>NUCLEOTIDE SEQUENCE [LARGE SCALE GENOMIC DNA]</scope>
    <source>
        <strain evidence="8 9">BP5-C20A</strain>
    </source>
</reference>
<sequence>MFKKIKINVKTLTPLYIGGTDSEIPISEYAKKSEVNSKGKNSIHLLRMNKKYYIKYMQESGRAFEKYIDKISEYKKDAEYIYSCKKGLGFNENRARTIRAHIRTIDGKLMIPGSSIKGAFRNAINYYFLKEDKKFILDLNNCISEAIRNRQIKRKTSKSNNFKLKDLYKNIEKHLISKKIGGNNQNKDFLRTLRFEDIVLDENIEASIYGVRIFHLTNNRFEVKRGAPIFLEAIPRNINFTISITYDEWLANEMGNLITPKDIEKIIKTYYEDIKQQDYLLNYTEKSYTLKFKDNFDNKFEYEAEDYEKYLSSFKTILNMIKDMGNLRIGNSSGWSYVSLFNLLNENNKIALRNRLYRDHGDLPAPASRKLVVYKNEDAFSPLGWLKINNIEVE</sequence>
<evidence type="ECO:0000256" key="4">
    <source>
        <dbReference type="ARBA" id="ARBA00022884"/>
    </source>
</evidence>
<feature type="domain" description="CRISPR type III-associated protein" evidence="7">
    <location>
        <begin position="9"/>
        <end position="314"/>
    </location>
</feature>
<evidence type="ECO:0000313" key="8">
    <source>
        <dbReference type="EMBL" id="WGS65207.1"/>
    </source>
</evidence>
<evidence type="ECO:0000256" key="1">
    <source>
        <dbReference type="ARBA" id="ARBA00003088"/>
    </source>
</evidence>
<proteinExistence type="inferred from homology"/>
<dbReference type="Proteomes" id="UP001232493">
    <property type="component" value="Chromosome"/>
</dbReference>
<name>A0ABY8PRG1_9BACT</name>
<evidence type="ECO:0000256" key="2">
    <source>
        <dbReference type="ARBA" id="ARBA00006680"/>
    </source>
</evidence>